<organism evidence="2 3">
    <name type="scientific">Planomicrobium soli</name>
    <dbReference type="NCBI Taxonomy" id="1176648"/>
    <lineage>
        <taxon>Bacteria</taxon>
        <taxon>Bacillati</taxon>
        <taxon>Bacillota</taxon>
        <taxon>Bacilli</taxon>
        <taxon>Bacillales</taxon>
        <taxon>Caryophanaceae</taxon>
        <taxon>Planomicrobium</taxon>
    </lineage>
</organism>
<dbReference type="AlphaFoldDB" id="A0A2P8H7G7"/>
<keyword evidence="3" id="KW-1185">Reference proteome</keyword>
<feature type="region of interest" description="Disordered" evidence="1">
    <location>
        <begin position="1"/>
        <end position="46"/>
    </location>
</feature>
<dbReference type="Proteomes" id="UP000242682">
    <property type="component" value="Unassembled WGS sequence"/>
</dbReference>
<reference evidence="2 3" key="1">
    <citation type="submission" date="2018-03" db="EMBL/GenBank/DDBJ databases">
        <title>Genomic Encyclopedia of Type Strains, Phase III (KMG-III): the genomes of soil and plant-associated and newly described type strains.</title>
        <authorList>
            <person name="Whitman W."/>
        </authorList>
    </citation>
    <scope>NUCLEOTIDE SEQUENCE [LARGE SCALE GENOMIC DNA]</scope>
    <source>
        <strain evidence="2 3">CGMCC 1.12259</strain>
    </source>
</reference>
<feature type="compositionally biased region" description="Basic residues" evidence="1">
    <location>
        <begin position="32"/>
        <end position="46"/>
    </location>
</feature>
<dbReference type="EMBL" id="PYAT01000001">
    <property type="protein sequence ID" value="PSL42141.1"/>
    <property type="molecule type" value="Genomic_DNA"/>
</dbReference>
<name>A0A2P8H7G7_9BACL</name>
<evidence type="ECO:0000313" key="3">
    <source>
        <dbReference type="Proteomes" id="UP000242682"/>
    </source>
</evidence>
<accession>A0A2P8H7G7</accession>
<feature type="compositionally biased region" description="Basic and acidic residues" evidence="1">
    <location>
        <begin position="8"/>
        <end position="31"/>
    </location>
</feature>
<sequence>MRTIQEQLRVKGLSDSHIQEKENTDDREANIRKNRSRARSGRKLWV</sequence>
<evidence type="ECO:0000313" key="2">
    <source>
        <dbReference type="EMBL" id="PSL42141.1"/>
    </source>
</evidence>
<proteinExistence type="predicted"/>
<evidence type="ECO:0000256" key="1">
    <source>
        <dbReference type="SAM" id="MobiDB-lite"/>
    </source>
</evidence>
<protein>
    <submittedName>
        <fullName evidence="2">Uncharacterized protein</fullName>
    </submittedName>
</protein>
<comment type="caution">
    <text evidence="2">The sequence shown here is derived from an EMBL/GenBank/DDBJ whole genome shotgun (WGS) entry which is preliminary data.</text>
</comment>
<gene>
    <name evidence="2" type="ORF">B0H99_101389</name>
</gene>